<reference evidence="2 3" key="1">
    <citation type="submission" date="2014-04" db="EMBL/GenBank/DDBJ databases">
        <authorList>
            <consortium name="DOE Joint Genome Institute"/>
            <person name="Kuo A."/>
            <person name="Kohler A."/>
            <person name="Nagy L.G."/>
            <person name="Floudas D."/>
            <person name="Copeland A."/>
            <person name="Barry K.W."/>
            <person name="Cichocki N."/>
            <person name="Veneault-Fourrey C."/>
            <person name="LaButti K."/>
            <person name="Lindquist E.A."/>
            <person name="Lipzen A."/>
            <person name="Lundell T."/>
            <person name="Morin E."/>
            <person name="Murat C."/>
            <person name="Sun H."/>
            <person name="Tunlid A."/>
            <person name="Henrissat B."/>
            <person name="Grigoriev I.V."/>
            <person name="Hibbett D.S."/>
            <person name="Martin F."/>
            <person name="Nordberg H.P."/>
            <person name="Cantor M.N."/>
            <person name="Hua S.X."/>
        </authorList>
    </citation>
    <scope>NUCLEOTIDE SEQUENCE [LARGE SCALE GENOMIC DNA]</scope>
    <source>
        <strain evidence="2 3">Foug A</strain>
    </source>
</reference>
<reference evidence="3" key="2">
    <citation type="submission" date="2015-01" db="EMBL/GenBank/DDBJ databases">
        <title>Evolutionary Origins and Diversification of the Mycorrhizal Mutualists.</title>
        <authorList>
            <consortium name="DOE Joint Genome Institute"/>
            <consortium name="Mycorrhizal Genomics Consortium"/>
            <person name="Kohler A."/>
            <person name="Kuo A."/>
            <person name="Nagy L.G."/>
            <person name="Floudas D."/>
            <person name="Copeland A."/>
            <person name="Barry K.W."/>
            <person name="Cichocki N."/>
            <person name="Veneault-Fourrey C."/>
            <person name="LaButti K."/>
            <person name="Lindquist E.A."/>
            <person name="Lipzen A."/>
            <person name="Lundell T."/>
            <person name="Morin E."/>
            <person name="Murat C."/>
            <person name="Riley R."/>
            <person name="Ohm R."/>
            <person name="Sun H."/>
            <person name="Tunlid A."/>
            <person name="Henrissat B."/>
            <person name="Grigoriev I.V."/>
            <person name="Hibbett D.S."/>
            <person name="Martin F."/>
        </authorList>
    </citation>
    <scope>NUCLEOTIDE SEQUENCE [LARGE SCALE GENOMIC DNA]</scope>
    <source>
        <strain evidence="3">Foug A</strain>
    </source>
</reference>
<protein>
    <submittedName>
        <fullName evidence="2">Uncharacterized protein</fullName>
    </submittedName>
</protein>
<accession>A0A0C2ZHI2</accession>
<dbReference type="OrthoDB" id="2667363at2759"/>
<sequence length="269" mass="30146">MSILQQQGILQDNSNMYINQIQVLKDMINTLQSENTALMVGKTAINSSDGGPDAVINVALQPTGQPSHLLRNPTPPPQCDRSAYPKVRFWTEKQFKEWKKTAEGTKKAEENTTVYLENENSEQLCAERAGKIMSMMRDIWHDLRIMKKVFRAKLANTYTELTLYKDSWKTNQLAKANYPSWKQNWFTKKSGNAVPSKHKAAKVETADIIQGSEGKCRKMEPADVPDSIDDNEEIKDKLPVNKGLGPSTGGATQRSPSPSPDSAGKFYDH</sequence>
<dbReference type="AlphaFoldDB" id="A0A0C2ZHI2"/>
<evidence type="ECO:0000313" key="2">
    <source>
        <dbReference type="EMBL" id="KIM52272.1"/>
    </source>
</evidence>
<proteinExistence type="predicted"/>
<gene>
    <name evidence="2" type="ORF">SCLCIDRAFT_11927</name>
</gene>
<dbReference type="HOGENOM" id="CLU_900656_0_0_1"/>
<evidence type="ECO:0000313" key="3">
    <source>
        <dbReference type="Proteomes" id="UP000053989"/>
    </source>
</evidence>
<dbReference type="Proteomes" id="UP000053989">
    <property type="component" value="Unassembled WGS sequence"/>
</dbReference>
<dbReference type="STRING" id="1036808.A0A0C2ZHI2"/>
<evidence type="ECO:0000256" key="1">
    <source>
        <dbReference type="SAM" id="MobiDB-lite"/>
    </source>
</evidence>
<feature type="region of interest" description="Disordered" evidence="1">
    <location>
        <begin position="213"/>
        <end position="269"/>
    </location>
</feature>
<keyword evidence="3" id="KW-1185">Reference proteome</keyword>
<name>A0A0C2ZHI2_9AGAM</name>
<dbReference type="EMBL" id="KN822217">
    <property type="protein sequence ID" value="KIM52272.1"/>
    <property type="molecule type" value="Genomic_DNA"/>
</dbReference>
<organism evidence="2 3">
    <name type="scientific">Scleroderma citrinum Foug A</name>
    <dbReference type="NCBI Taxonomy" id="1036808"/>
    <lineage>
        <taxon>Eukaryota</taxon>
        <taxon>Fungi</taxon>
        <taxon>Dikarya</taxon>
        <taxon>Basidiomycota</taxon>
        <taxon>Agaricomycotina</taxon>
        <taxon>Agaricomycetes</taxon>
        <taxon>Agaricomycetidae</taxon>
        <taxon>Boletales</taxon>
        <taxon>Sclerodermatineae</taxon>
        <taxon>Sclerodermataceae</taxon>
        <taxon>Scleroderma</taxon>
    </lineage>
</organism>
<dbReference type="InParanoid" id="A0A0C2ZHI2"/>